<organism evidence="1 2">
    <name type="scientific">Neophaeococcomyces mojaviensis</name>
    <dbReference type="NCBI Taxonomy" id="3383035"/>
    <lineage>
        <taxon>Eukaryota</taxon>
        <taxon>Fungi</taxon>
        <taxon>Dikarya</taxon>
        <taxon>Ascomycota</taxon>
        <taxon>Pezizomycotina</taxon>
        <taxon>Eurotiomycetes</taxon>
        <taxon>Chaetothyriomycetidae</taxon>
        <taxon>Chaetothyriales</taxon>
        <taxon>Chaetothyriales incertae sedis</taxon>
        <taxon>Neophaeococcomyces</taxon>
    </lineage>
</organism>
<gene>
    <name evidence="1" type="ORF">H2198_009900</name>
</gene>
<proteinExistence type="predicted"/>
<keyword evidence="2" id="KW-1185">Reference proteome</keyword>
<sequence length="787" mass="88381">MLSPERDPAQRAPIDLKRRGGGFYRLGSRRARAACTLCRWRKVRCDAEQGQRCSNCTFEDVQCVLVQKQRRKKTSSEGSPLVTKNLARENLDCATTRSTVANRPESEESQQQVSPLSNGTQPSTAQKVQTEVFHASKDIANALGQRTTTFDWQAAVDQSLPPPISPNPSIGLSNAGMTFSDTERSLPQLLVPPFVTAIPSHLAREDIEYLQRKGALTIPEQELRDELLRCYIEFIHPCLPVIDLQAFQASLENPSNNGVVSFSLFQAVMFAGSAWVDIKLLRRLGYLTRKAARKAFYLRARVLYDADYEQDRLCIVQTLLLLSLWWEGPNELKDGWHWSGLALSVAKTIGLNRDANSDSLNPNMRRLRRQLWWCCLMRDTIASFGLNRVPRLRDCDFNVAMLTLADFEIYEPASPETQWAVPKDVGTQKQLASICIGMAKICYVLGKVLQVAYDENSAGHIGTLYSNQDLDAADTMPAPNKTHMEIQRLRSCEEELRKWKEEMPEDALHQSPIPNFSLLHEQACLLQRAMLSMLYYTAILSLHKPRILMSSSVHVMEQIAVSNGPYASRRMIRYASTMTNKIVMDLYQADLMRLLPATGISCLIPVSISHVLDMRSFDENTRREGFQRLEECKQALRELADAHIAAQWAVNFLTFVASQNNHTSVSHTRVSGMMSGEIKWNFQSQSQSAVGAQNLTPPSEGNHSLSNEMFGVFDLATPGPLHTQNAVTVSLDKQLSNFANPTDDFSDTIYFPEMWLNLAGASDTVLDMDWVDHSGLLPDPNSTNPQC</sequence>
<accession>A0ACC2ZT21</accession>
<dbReference type="EMBL" id="JAPDRQ010000307">
    <property type="protein sequence ID" value="KAJ9650795.1"/>
    <property type="molecule type" value="Genomic_DNA"/>
</dbReference>
<protein>
    <submittedName>
        <fullName evidence="1">Uncharacterized protein</fullName>
    </submittedName>
</protein>
<reference evidence="1" key="1">
    <citation type="submission" date="2022-10" db="EMBL/GenBank/DDBJ databases">
        <title>Culturing micro-colonial fungi from biological soil crusts in the Mojave desert and describing Neophaeococcomyces mojavensis, and introducing the new genera and species Taxawa tesnikishii.</title>
        <authorList>
            <person name="Kurbessoian T."/>
            <person name="Stajich J.E."/>
        </authorList>
    </citation>
    <scope>NUCLEOTIDE SEQUENCE</scope>
    <source>
        <strain evidence="1">JES_112</strain>
    </source>
</reference>
<evidence type="ECO:0000313" key="2">
    <source>
        <dbReference type="Proteomes" id="UP001172386"/>
    </source>
</evidence>
<dbReference type="Proteomes" id="UP001172386">
    <property type="component" value="Unassembled WGS sequence"/>
</dbReference>
<evidence type="ECO:0000313" key="1">
    <source>
        <dbReference type="EMBL" id="KAJ9650795.1"/>
    </source>
</evidence>
<comment type="caution">
    <text evidence="1">The sequence shown here is derived from an EMBL/GenBank/DDBJ whole genome shotgun (WGS) entry which is preliminary data.</text>
</comment>
<name>A0ACC2ZT21_9EURO</name>